<dbReference type="InterPro" id="IPR036259">
    <property type="entry name" value="MFS_trans_sf"/>
</dbReference>
<evidence type="ECO:0000256" key="1">
    <source>
        <dbReference type="SAM" id="Phobius"/>
    </source>
</evidence>
<protein>
    <submittedName>
        <fullName evidence="2">MFS transporter</fullName>
    </submittedName>
</protein>
<dbReference type="SUPFAM" id="SSF103473">
    <property type="entry name" value="MFS general substrate transporter"/>
    <property type="match status" value="1"/>
</dbReference>
<comment type="caution">
    <text evidence="2">The sequence shown here is derived from an EMBL/GenBank/DDBJ whole genome shotgun (WGS) entry which is preliminary data.</text>
</comment>
<reference evidence="3" key="1">
    <citation type="submission" date="2019-04" db="EMBL/GenBank/DDBJ databases">
        <title>Nocardioides xinjiangensis sp. nov.</title>
        <authorList>
            <person name="Liu S."/>
        </authorList>
    </citation>
    <scope>NUCLEOTIDE SEQUENCE [LARGE SCALE GENOMIC DNA]</scope>
    <source>
        <strain evidence="3">18</strain>
    </source>
</reference>
<name>A0A4S8QAB5_9ACTN</name>
<feature type="transmembrane region" description="Helical" evidence="1">
    <location>
        <begin position="90"/>
        <end position="108"/>
    </location>
</feature>
<dbReference type="RefSeq" id="WP_136534693.1">
    <property type="nucleotide sequence ID" value="NZ_STGY01000044.1"/>
</dbReference>
<dbReference type="EMBL" id="STGY01000044">
    <property type="protein sequence ID" value="THV41423.1"/>
    <property type="molecule type" value="Genomic_DNA"/>
</dbReference>
<dbReference type="AlphaFoldDB" id="A0A4S8QAB5"/>
<reference evidence="2 3" key="2">
    <citation type="submission" date="2019-05" db="EMBL/GenBank/DDBJ databases">
        <title>Glycomyces buryatensis sp. nov.</title>
        <authorList>
            <person name="Nikitina E."/>
        </authorList>
    </citation>
    <scope>NUCLEOTIDE SEQUENCE [LARGE SCALE GENOMIC DNA]</scope>
    <source>
        <strain evidence="2 3">18</strain>
    </source>
</reference>
<dbReference type="Proteomes" id="UP000308760">
    <property type="component" value="Unassembled WGS sequence"/>
</dbReference>
<gene>
    <name evidence="2" type="ORF">FAB82_11535</name>
</gene>
<sequence>MVQPLSRRPRDPVGAQAAFAMAPGLALMGLGQGLHLPVLFRVILAEVPPERAGVASGAMATSQQIALASGFALLGALFLHLVPSVGIQEAFAWALAAQGISVLLNLALSPRVRRA</sequence>
<keyword evidence="1" id="KW-0472">Membrane</keyword>
<dbReference type="OrthoDB" id="783189at2"/>
<keyword evidence="1" id="KW-0812">Transmembrane</keyword>
<keyword evidence="3" id="KW-1185">Reference proteome</keyword>
<evidence type="ECO:0000313" key="3">
    <source>
        <dbReference type="Proteomes" id="UP000308760"/>
    </source>
</evidence>
<feature type="transmembrane region" description="Helical" evidence="1">
    <location>
        <begin position="65"/>
        <end position="84"/>
    </location>
</feature>
<proteinExistence type="predicted"/>
<keyword evidence="1" id="KW-1133">Transmembrane helix</keyword>
<evidence type="ECO:0000313" key="2">
    <source>
        <dbReference type="EMBL" id="THV41423.1"/>
    </source>
</evidence>
<accession>A0A4S8QAB5</accession>
<organism evidence="2 3">
    <name type="scientific">Glycomyces buryatensis</name>
    <dbReference type="NCBI Taxonomy" id="2570927"/>
    <lineage>
        <taxon>Bacteria</taxon>
        <taxon>Bacillati</taxon>
        <taxon>Actinomycetota</taxon>
        <taxon>Actinomycetes</taxon>
        <taxon>Glycomycetales</taxon>
        <taxon>Glycomycetaceae</taxon>
        <taxon>Glycomyces</taxon>
    </lineage>
</organism>
<dbReference type="Gene3D" id="1.20.1250.20">
    <property type="entry name" value="MFS general substrate transporter like domains"/>
    <property type="match status" value="1"/>
</dbReference>